<evidence type="ECO:0000313" key="1">
    <source>
        <dbReference type="EMBL" id="RMB12299.1"/>
    </source>
</evidence>
<dbReference type="OrthoDB" id="7579171at2"/>
<protein>
    <recommendedName>
        <fullName evidence="3">Phage shock protein B</fullName>
    </recommendedName>
</protein>
<dbReference type="AlphaFoldDB" id="A0A3M0CXJ3"/>
<keyword evidence="2" id="KW-1185">Reference proteome</keyword>
<dbReference type="Proteomes" id="UP000271227">
    <property type="component" value="Unassembled WGS sequence"/>
</dbReference>
<dbReference type="RefSeq" id="WP_121937484.1">
    <property type="nucleotide sequence ID" value="NZ_REFR01000009.1"/>
</dbReference>
<evidence type="ECO:0000313" key="2">
    <source>
        <dbReference type="Proteomes" id="UP000271227"/>
    </source>
</evidence>
<sequence>MGPFEMVVLVVFIAVGASVIQKWLKTKEKLAESATLDAATDKRIAALEDRIRVLERIVTDKTSRLKEEIDAL</sequence>
<gene>
    <name evidence="1" type="ORF">BXY39_0795</name>
</gene>
<comment type="caution">
    <text evidence="1">The sequence shown here is derived from an EMBL/GenBank/DDBJ whole genome shotgun (WGS) entry which is preliminary data.</text>
</comment>
<name>A0A3M0CXJ3_9PROT</name>
<dbReference type="EMBL" id="REFR01000009">
    <property type="protein sequence ID" value="RMB12299.1"/>
    <property type="molecule type" value="Genomic_DNA"/>
</dbReference>
<organism evidence="1 2">
    <name type="scientific">Eilatimonas milleporae</name>
    <dbReference type="NCBI Taxonomy" id="911205"/>
    <lineage>
        <taxon>Bacteria</taxon>
        <taxon>Pseudomonadati</taxon>
        <taxon>Pseudomonadota</taxon>
        <taxon>Alphaproteobacteria</taxon>
        <taxon>Kordiimonadales</taxon>
        <taxon>Kordiimonadaceae</taxon>
        <taxon>Eilatimonas</taxon>
    </lineage>
</organism>
<dbReference type="InParanoid" id="A0A3M0CXJ3"/>
<accession>A0A3M0CXJ3</accession>
<evidence type="ECO:0008006" key="3">
    <source>
        <dbReference type="Google" id="ProtNLM"/>
    </source>
</evidence>
<proteinExistence type="predicted"/>
<reference evidence="1 2" key="1">
    <citation type="submission" date="2018-10" db="EMBL/GenBank/DDBJ databases">
        <title>Genomic Encyclopedia of Archaeal and Bacterial Type Strains, Phase II (KMG-II): from individual species to whole genera.</title>
        <authorList>
            <person name="Goeker M."/>
        </authorList>
    </citation>
    <scope>NUCLEOTIDE SEQUENCE [LARGE SCALE GENOMIC DNA]</scope>
    <source>
        <strain evidence="1 2">DSM 25217</strain>
    </source>
</reference>